<reference evidence="2" key="2">
    <citation type="submission" date="2023-06" db="EMBL/GenBank/DDBJ databases">
        <authorList>
            <person name="Swenson N.G."/>
            <person name="Wegrzyn J.L."/>
            <person name="Mcevoy S.L."/>
        </authorList>
    </citation>
    <scope>NUCLEOTIDE SEQUENCE</scope>
    <source>
        <strain evidence="2">NS2018</strain>
        <tissue evidence="2">Leaf</tissue>
    </source>
</reference>
<feature type="compositionally biased region" description="Basic and acidic residues" evidence="1">
    <location>
        <begin position="9"/>
        <end position="21"/>
    </location>
</feature>
<feature type="compositionally biased region" description="Low complexity" evidence="1">
    <location>
        <begin position="167"/>
        <end position="177"/>
    </location>
</feature>
<feature type="region of interest" description="Disordered" evidence="1">
    <location>
        <begin position="1"/>
        <end position="42"/>
    </location>
</feature>
<feature type="compositionally biased region" description="Pro residues" evidence="1">
    <location>
        <begin position="202"/>
        <end position="211"/>
    </location>
</feature>
<feature type="region of interest" description="Disordered" evidence="1">
    <location>
        <begin position="167"/>
        <end position="211"/>
    </location>
</feature>
<protein>
    <submittedName>
        <fullName evidence="2">Uncharacterized protein</fullName>
    </submittedName>
</protein>
<evidence type="ECO:0000313" key="3">
    <source>
        <dbReference type="Proteomes" id="UP001168877"/>
    </source>
</evidence>
<evidence type="ECO:0000313" key="2">
    <source>
        <dbReference type="EMBL" id="KAK0601975.1"/>
    </source>
</evidence>
<reference evidence="2" key="1">
    <citation type="journal article" date="2022" name="Plant J.">
        <title>Strategies of tolerance reflected in two North American maple genomes.</title>
        <authorList>
            <person name="McEvoy S.L."/>
            <person name="Sezen U.U."/>
            <person name="Trouern-Trend A."/>
            <person name="McMahon S.M."/>
            <person name="Schaberg P.G."/>
            <person name="Yang J."/>
            <person name="Wegrzyn J.L."/>
            <person name="Swenson N.G."/>
        </authorList>
    </citation>
    <scope>NUCLEOTIDE SEQUENCE</scope>
    <source>
        <strain evidence="2">NS2018</strain>
    </source>
</reference>
<accession>A0AA39W388</accession>
<dbReference type="AlphaFoldDB" id="A0AA39W388"/>
<dbReference type="Proteomes" id="UP001168877">
    <property type="component" value="Unassembled WGS sequence"/>
</dbReference>
<evidence type="ECO:0000256" key="1">
    <source>
        <dbReference type="SAM" id="MobiDB-lite"/>
    </source>
</evidence>
<name>A0AA39W388_ACESA</name>
<sequence length="211" mass="22673">MPNLSASNFREETLQDKDPNLEKYPTTEIKLYSRRKPQGNKGQLDLTQAQLLFPGPIPKPVVTPELLSNPRPEPNLNQPEFVFPYKTLNTVSQRPTSTIFESWIPPILTVPCPRQGHTAPSTVVLTPELSPYIDYSTSLQAATDQVPSPTATVAPALSDIPAHFATTTPDAPSSATAMPENVAIVDVNAGSPTAFSSAPETSPTPPSTSSQ</sequence>
<proteinExistence type="predicted"/>
<organism evidence="2 3">
    <name type="scientific">Acer saccharum</name>
    <name type="common">Sugar maple</name>
    <dbReference type="NCBI Taxonomy" id="4024"/>
    <lineage>
        <taxon>Eukaryota</taxon>
        <taxon>Viridiplantae</taxon>
        <taxon>Streptophyta</taxon>
        <taxon>Embryophyta</taxon>
        <taxon>Tracheophyta</taxon>
        <taxon>Spermatophyta</taxon>
        <taxon>Magnoliopsida</taxon>
        <taxon>eudicotyledons</taxon>
        <taxon>Gunneridae</taxon>
        <taxon>Pentapetalae</taxon>
        <taxon>rosids</taxon>
        <taxon>malvids</taxon>
        <taxon>Sapindales</taxon>
        <taxon>Sapindaceae</taxon>
        <taxon>Hippocastanoideae</taxon>
        <taxon>Acereae</taxon>
        <taxon>Acer</taxon>
    </lineage>
</organism>
<keyword evidence="3" id="KW-1185">Reference proteome</keyword>
<feature type="compositionally biased region" description="Low complexity" evidence="1">
    <location>
        <begin position="191"/>
        <end position="201"/>
    </location>
</feature>
<gene>
    <name evidence="2" type="ORF">LWI29_029218</name>
</gene>
<dbReference type="EMBL" id="JAUESC010000003">
    <property type="protein sequence ID" value="KAK0601975.1"/>
    <property type="molecule type" value="Genomic_DNA"/>
</dbReference>
<comment type="caution">
    <text evidence="2">The sequence shown here is derived from an EMBL/GenBank/DDBJ whole genome shotgun (WGS) entry which is preliminary data.</text>
</comment>